<dbReference type="InterPro" id="IPR018637">
    <property type="entry name" value="DUF2059"/>
</dbReference>
<dbReference type="EMBL" id="WTUX01000011">
    <property type="protein sequence ID" value="MZR13090.1"/>
    <property type="molecule type" value="Genomic_DNA"/>
</dbReference>
<dbReference type="RefSeq" id="WP_161351197.1">
    <property type="nucleotide sequence ID" value="NZ_WTUX01000011.1"/>
</dbReference>
<dbReference type="Pfam" id="PF09832">
    <property type="entry name" value="DUF2059"/>
    <property type="match status" value="1"/>
</dbReference>
<gene>
    <name evidence="3" type="ORF">GQE99_08665</name>
</gene>
<sequence length="276" mass="30246">MTFQRLMTGGAVAVAALCFGAALVAADRDTSREFLEVTGFDVAITSMQESAMNGPGIAGADPDQFGYQWERLAEEVFEPEAMIDQTLDMMEAIMPQELVDHGIAFYGSPLGQRLVAAENAAQGVAGDEQLAEGELIVTELVDENPARLNEYRLMNEAIGGPEQSARAIIEVQVRYLMASANAGASDIRFSESELREILNRQSDRLEQSIETSSVLAAAYVYRDFEDSEIVAYREALEAPEMQQVYEILNGIQNEIMGERYAELATRLADVAPQTDI</sequence>
<proteinExistence type="predicted"/>
<reference evidence="3 4" key="1">
    <citation type="submission" date="2019-12" db="EMBL/GenBank/DDBJ databases">
        <title>Maritimibacter sp. nov. sp. isolated from sea sand.</title>
        <authorList>
            <person name="Kim J."/>
            <person name="Jeong S.E."/>
            <person name="Jung H.S."/>
            <person name="Jeon C.O."/>
        </authorList>
    </citation>
    <scope>NUCLEOTIDE SEQUENCE [LARGE SCALE GENOMIC DNA]</scope>
    <source>
        <strain evidence="3 4">DP07</strain>
    </source>
</reference>
<accession>A0A845LYK2</accession>
<dbReference type="AlphaFoldDB" id="A0A845LYK2"/>
<evidence type="ECO:0000259" key="2">
    <source>
        <dbReference type="Pfam" id="PF09832"/>
    </source>
</evidence>
<dbReference type="Proteomes" id="UP000467322">
    <property type="component" value="Unassembled WGS sequence"/>
</dbReference>
<evidence type="ECO:0000313" key="3">
    <source>
        <dbReference type="EMBL" id="MZR13090.1"/>
    </source>
</evidence>
<feature type="chain" id="PRO_5032773049" evidence="1">
    <location>
        <begin position="26"/>
        <end position="276"/>
    </location>
</feature>
<protein>
    <submittedName>
        <fullName evidence="3">DUF2059 domain-containing protein</fullName>
    </submittedName>
</protein>
<organism evidence="3 4">
    <name type="scientific">Maritimibacter harenae</name>
    <dbReference type="NCBI Taxonomy" id="2606218"/>
    <lineage>
        <taxon>Bacteria</taxon>
        <taxon>Pseudomonadati</taxon>
        <taxon>Pseudomonadota</taxon>
        <taxon>Alphaproteobacteria</taxon>
        <taxon>Rhodobacterales</taxon>
        <taxon>Roseobacteraceae</taxon>
        <taxon>Maritimibacter</taxon>
    </lineage>
</organism>
<keyword evidence="4" id="KW-1185">Reference proteome</keyword>
<evidence type="ECO:0000256" key="1">
    <source>
        <dbReference type="SAM" id="SignalP"/>
    </source>
</evidence>
<feature type="signal peptide" evidence="1">
    <location>
        <begin position="1"/>
        <end position="25"/>
    </location>
</feature>
<name>A0A845LYK2_9RHOB</name>
<keyword evidence="1" id="KW-0732">Signal</keyword>
<comment type="caution">
    <text evidence="3">The sequence shown here is derived from an EMBL/GenBank/DDBJ whole genome shotgun (WGS) entry which is preliminary data.</text>
</comment>
<feature type="domain" description="DUF2059" evidence="2">
    <location>
        <begin position="81"/>
        <end position="122"/>
    </location>
</feature>
<evidence type="ECO:0000313" key="4">
    <source>
        <dbReference type="Proteomes" id="UP000467322"/>
    </source>
</evidence>